<feature type="active site" description="Charge relay system" evidence="11">
    <location>
        <position position="365"/>
    </location>
</feature>
<proteinExistence type="inferred from homology"/>
<dbReference type="InterPro" id="IPR023827">
    <property type="entry name" value="Peptidase_S8_Asp-AS"/>
</dbReference>
<keyword evidence="18" id="KW-1185">Reference proteome</keyword>
<evidence type="ECO:0000313" key="18">
    <source>
        <dbReference type="Proteomes" id="UP000316639"/>
    </source>
</evidence>
<comment type="subcellular location">
    <subcellularLocation>
        <location evidence="1">Cell membrane</location>
        <topology evidence="1">Single-pass membrane protein</topology>
    </subcellularLocation>
</comment>
<evidence type="ECO:0000256" key="8">
    <source>
        <dbReference type="ARBA" id="ARBA00022825"/>
    </source>
</evidence>
<feature type="active site" description="Charge relay system" evidence="11">
    <location>
        <position position="126"/>
    </location>
</feature>
<feature type="transmembrane region" description="Helical" evidence="14">
    <location>
        <begin position="456"/>
        <end position="477"/>
    </location>
</feature>
<evidence type="ECO:0000256" key="10">
    <source>
        <dbReference type="ARBA" id="ARBA00023136"/>
    </source>
</evidence>
<dbReference type="InterPro" id="IPR000209">
    <property type="entry name" value="Peptidase_S8/S53_dom"/>
</dbReference>
<dbReference type="PRINTS" id="PR00723">
    <property type="entry name" value="SUBTILISIN"/>
</dbReference>
<evidence type="ECO:0000313" key="17">
    <source>
        <dbReference type="EMBL" id="TWP46396.1"/>
    </source>
</evidence>
<accession>A0A563EIA0</accession>
<feature type="compositionally biased region" description="Low complexity" evidence="13">
    <location>
        <begin position="23"/>
        <end position="32"/>
    </location>
</feature>
<dbReference type="PROSITE" id="PS00136">
    <property type="entry name" value="SUBTILASE_ASP"/>
    <property type="match status" value="1"/>
</dbReference>
<dbReference type="GO" id="GO:0004252">
    <property type="term" value="F:serine-type endopeptidase activity"/>
    <property type="evidence" value="ECO:0007669"/>
    <property type="project" value="UniProtKB-UniRule"/>
</dbReference>
<organism evidence="17 18">
    <name type="scientific">Lentzea tibetensis</name>
    <dbReference type="NCBI Taxonomy" id="2591470"/>
    <lineage>
        <taxon>Bacteria</taxon>
        <taxon>Bacillati</taxon>
        <taxon>Actinomycetota</taxon>
        <taxon>Actinomycetes</taxon>
        <taxon>Pseudonocardiales</taxon>
        <taxon>Pseudonocardiaceae</taxon>
        <taxon>Lentzea</taxon>
    </lineage>
</organism>
<protein>
    <submittedName>
        <fullName evidence="17">Type VII secretion-associated serine protease mycosin</fullName>
    </submittedName>
</protein>
<evidence type="ECO:0000256" key="15">
    <source>
        <dbReference type="SAM" id="SignalP"/>
    </source>
</evidence>
<feature type="active site" description="Charge relay system" evidence="11">
    <location>
        <position position="160"/>
    </location>
</feature>
<name>A0A563EIA0_9PSEU</name>
<keyword evidence="8 11" id="KW-0720">Serine protease</keyword>
<dbReference type="GO" id="GO:0005886">
    <property type="term" value="C:plasma membrane"/>
    <property type="evidence" value="ECO:0007669"/>
    <property type="project" value="UniProtKB-SubCell"/>
</dbReference>
<dbReference type="Pfam" id="PF00082">
    <property type="entry name" value="Peptidase_S8"/>
    <property type="match status" value="1"/>
</dbReference>
<evidence type="ECO:0000256" key="2">
    <source>
        <dbReference type="ARBA" id="ARBA00011073"/>
    </source>
</evidence>
<feature type="domain" description="Peptidase S8/S53" evidence="16">
    <location>
        <begin position="117"/>
        <end position="414"/>
    </location>
</feature>
<evidence type="ECO:0000256" key="12">
    <source>
        <dbReference type="RuleBase" id="RU003355"/>
    </source>
</evidence>
<dbReference type="InterPro" id="IPR036852">
    <property type="entry name" value="Peptidase_S8/S53_dom_sf"/>
</dbReference>
<dbReference type="GO" id="GO:0016485">
    <property type="term" value="P:protein processing"/>
    <property type="evidence" value="ECO:0007669"/>
    <property type="project" value="TreeGrafter"/>
</dbReference>
<feature type="chain" id="PRO_5038547439" evidence="15">
    <location>
        <begin position="25"/>
        <end position="494"/>
    </location>
</feature>
<dbReference type="InterPro" id="IPR023828">
    <property type="entry name" value="Peptidase_S8_Ser-AS"/>
</dbReference>
<keyword evidence="7 11" id="KW-0378">Hydrolase</keyword>
<dbReference type="AlphaFoldDB" id="A0A563EIA0"/>
<feature type="compositionally biased region" description="Low complexity" evidence="13">
    <location>
        <begin position="60"/>
        <end position="75"/>
    </location>
</feature>
<evidence type="ECO:0000256" key="7">
    <source>
        <dbReference type="ARBA" id="ARBA00022801"/>
    </source>
</evidence>
<keyword evidence="9 14" id="KW-1133">Transmembrane helix</keyword>
<reference evidence="17 18" key="1">
    <citation type="submission" date="2019-07" db="EMBL/GenBank/DDBJ databases">
        <title>Lentzea xizangensis sp. nov., isolated from Qinghai-Tibetan Plateau Soils.</title>
        <authorList>
            <person name="Huang J."/>
        </authorList>
    </citation>
    <scope>NUCLEOTIDE SEQUENCE [LARGE SCALE GENOMIC DNA]</scope>
    <source>
        <strain evidence="17 18">FXJ1.1311</strain>
    </source>
</reference>
<dbReference type="PANTHER" id="PTHR42884:SF14">
    <property type="entry name" value="NEUROENDOCRINE CONVERTASE 1"/>
    <property type="match status" value="1"/>
</dbReference>
<evidence type="ECO:0000256" key="4">
    <source>
        <dbReference type="ARBA" id="ARBA00022670"/>
    </source>
</evidence>
<evidence type="ECO:0000256" key="6">
    <source>
        <dbReference type="ARBA" id="ARBA00022729"/>
    </source>
</evidence>
<feature type="signal peptide" evidence="15">
    <location>
        <begin position="1"/>
        <end position="24"/>
    </location>
</feature>
<dbReference type="SUPFAM" id="SSF52743">
    <property type="entry name" value="Subtilisin-like"/>
    <property type="match status" value="1"/>
</dbReference>
<dbReference type="OrthoDB" id="9798386at2"/>
<gene>
    <name evidence="17" type="primary">mycP</name>
    <name evidence="17" type="ORF">FKR81_36270</name>
</gene>
<dbReference type="InterPro" id="IPR023834">
    <property type="entry name" value="T7SS_pept_S8A_mycosin"/>
</dbReference>
<evidence type="ECO:0000256" key="5">
    <source>
        <dbReference type="ARBA" id="ARBA00022692"/>
    </source>
</evidence>
<keyword evidence="5 14" id="KW-0812">Transmembrane</keyword>
<keyword evidence="3" id="KW-1003">Cell membrane</keyword>
<keyword evidence="10 14" id="KW-0472">Membrane</keyword>
<dbReference type="NCBIfam" id="TIGR03921">
    <property type="entry name" value="T7SS_mycosin"/>
    <property type="match status" value="1"/>
</dbReference>
<evidence type="ECO:0000256" key="13">
    <source>
        <dbReference type="SAM" id="MobiDB-lite"/>
    </source>
</evidence>
<keyword evidence="6 15" id="KW-0732">Signal</keyword>
<sequence>MSTFKRVAAGSAAALMLLTGPLSAGPVSAQPSSAPPSSAPPSSPPAKSARPDSQPPPLPAGTTLPPAGTVGTPAPDVDYVRNNKGCIEPNKQGTTVNTRPYGQLRLNLEQAHRFATGKGIKVAVIDTGVNKHPRLADRVTAGGDYVGKNDGNGTNDCDGHGTEVAGVIAAAEDSETDFVGAAPESNILAIRQTSDRFEFKGNATQEARQTAGKIKTLAQAIVTAANADARVINISLTNCGTPKAFSADDLTLQAAIKYAVDVKNVVIVTAAGNLSEGQGCSAQNDNPDPNNVKVVASPPWFADDVLSVASINESGGVSDFSVWGPWVSIAGPGEGIVTLDPRGTGLTNANLNPENGALAPIRGTSFASPYVAGVAALVRERFPDLNARQVMYRLKATAQHPGNATGRDNKVGHGMVNPVSALTAVIPSEKAGATPPKITPLTTQVNPPVQKNWKPMVVALAGTGIGVSMLLLTLFVMHTVNRNRGRRPGVARTG</sequence>
<dbReference type="InterPro" id="IPR015500">
    <property type="entry name" value="Peptidase_S8_subtilisin-rel"/>
</dbReference>
<dbReference type="EMBL" id="VOBR01000033">
    <property type="protein sequence ID" value="TWP46396.1"/>
    <property type="molecule type" value="Genomic_DNA"/>
</dbReference>
<dbReference type="Gene3D" id="3.40.50.200">
    <property type="entry name" value="Peptidase S8/S53 domain"/>
    <property type="match status" value="1"/>
</dbReference>
<comment type="similarity">
    <text evidence="2 11 12">Belongs to the peptidase S8 family.</text>
</comment>
<feature type="compositionally biased region" description="Pro residues" evidence="13">
    <location>
        <begin position="33"/>
        <end position="44"/>
    </location>
</feature>
<dbReference type="RefSeq" id="WP_146358743.1">
    <property type="nucleotide sequence ID" value="NZ_VOBR01000033.1"/>
</dbReference>
<evidence type="ECO:0000256" key="9">
    <source>
        <dbReference type="ARBA" id="ARBA00022989"/>
    </source>
</evidence>
<dbReference type="PANTHER" id="PTHR42884">
    <property type="entry name" value="PROPROTEIN CONVERTASE SUBTILISIN/KEXIN-RELATED"/>
    <property type="match status" value="1"/>
</dbReference>
<evidence type="ECO:0000256" key="3">
    <source>
        <dbReference type="ARBA" id="ARBA00022475"/>
    </source>
</evidence>
<keyword evidence="4 11" id="KW-0645">Protease</keyword>
<evidence type="ECO:0000259" key="16">
    <source>
        <dbReference type="Pfam" id="PF00082"/>
    </source>
</evidence>
<feature type="region of interest" description="Disordered" evidence="13">
    <location>
        <begin position="22"/>
        <end position="77"/>
    </location>
</feature>
<dbReference type="Proteomes" id="UP000316639">
    <property type="component" value="Unassembled WGS sequence"/>
</dbReference>
<dbReference type="PROSITE" id="PS00137">
    <property type="entry name" value="SUBTILASE_HIS"/>
    <property type="match status" value="1"/>
</dbReference>
<comment type="caution">
    <text evidence="17">The sequence shown here is derived from an EMBL/GenBank/DDBJ whole genome shotgun (WGS) entry which is preliminary data.</text>
</comment>
<evidence type="ECO:0000256" key="11">
    <source>
        <dbReference type="PROSITE-ProRule" id="PRU01240"/>
    </source>
</evidence>
<dbReference type="PROSITE" id="PS00138">
    <property type="entry name" value="SUBTILASE_SER"/>
    <property type="match status" value="1"/>
</dbReference>
<dbReference type="InterPro" id="IPR022398">
    <property type="entry name" value="Peptidase_S8_His-AS"/>
</dbReference>
<evidence type="ECO:0000256" key="14">
    <source>
        <dbReference type="SAM" id="Phobius"/>
    </source>
</evidence>
<evidence type="ECO:0000256" key="1">
    <source>
        <dbReference type="ARBA" id="ARBA00004162"/>
    </source>
</evidence>
<dbReference type="PROSITE" id="PS51892">
    <property type="entry name" value="SUBTILASE"/>
    <property type="match status" value="1"/>
</dbReference>